<evidence type="ECO:0000256" key="1">
    <source>
        <dbReference type="SAM" id="MobiDB-lite"/>
    </source>
</evidence>
<proteinExistence type="predicted"/>
<evidence type="ECO:0000313" key="2">
    <source>
        <dbReference type="EMBL" id="CAE6413889.1"/>
    </source>
</evidence>
<dbReference type="PROSITE" id="PS50096">
    <property type="entry name" value="IQ"/>
    <property type="match status" value="1"/>
</dbReference>
<gene>
    <name evidence="2" type="ORF">RDB_LOCUS73847</name>
</gene>
<dbReference type="EMBL" id="CAJMWS010000315">
    <property type="protein sequence ID" value="CAE6413889.1"/>
    <property type="molecule type" value="Genomic_DNA"/>
</dbReference>
<comment type="caution">
    <text evidence="2">The sequence shown here is derived from an EMBL/GenBank/DDBJ whole genome shotgun (WGS) entry which is preliminary data.</text>
</comment>
<sequence>MSTEFFDFIQVIKPSLGDNQRAKIGLILMHYITLTRVSGGRVRIDQVLTTSGKPFARQILRNMSLVRDLAFALRVDMSYPYDDSPVPERLRHLCQQYHIDVEACIGHNKKLADARAEMSNLIIFVRVAQAVMAALHEDTLRALDESYAGHRPSDYKPKSKWFGIGAEHPNHPIRACDLPGAKPPRPVGSKSVGATFGPIPMARNNTDGSSVSSTSGSKSHRPIGTMPRVDRACQHEHIPLLAVPSQATYYAQCAATAAYYQTLQRGMASRRVY</sequence>
<reference evidence="2" key="1">
    <citation type="submission" date="2021-01" db="EMBL/GenBank/DDBJ databases">
        <authorList>
            <person name="Kaushik A."/>
        </authorList>
    </citation>
    <scope>NUCLEOTIDE SEQUENCE</scope>
    <source>
        <strain evidence="2">AG1-1C</strain>
    </source>
</reference>
<dbReference type="Proteomes" id="UP000663846">
    <property type="component" value="Unassembled WGS sequence"/>
</dbReference>
<evidence type="ECO:0000313" key="3">
    <source>
        <dbReference type="Proteomes" id="UP000663846"/>
    </source>
</evidence>
<protein>
    <submittedName>
        <fullName evidence="2">Uncharacterized protein</fullName>
    </submittedName>
</protein>
<name>A0A8H2X1B5_9AGAM</name>
<accession>A0A8H2X1B5</accession>
<organism evidence="2 3">
    <name type="scientific">Rhizoctonia solani</name>
    <dbReference type="NCBI Taxonomy" id="456999"/>
    <lineage>
        <taxon>Eukaryota</taxon>
        <taxon>Fungi</taxon>
        <taxon>Dikarya</taxon>
        <taxon>Basidiomycota</taxon>
        <taxon>Agaricomycotina</taxon>
        <taxon>Agaricomycetes</taxon>
        <taxon>Cantharellales</taxon>
        <taxon>Ceratobasidiaceae</taxon>
        <taxon>Rhizoctonia</taxon>
    </lineage>
</organism>
<feature type="region of interest" description="Disordered" evidence="1">
    <location>
        <begin position="196"/>
        <end position="223"/>
    </location>
</feature>
<dbReference type="AlphaFoldDB" id="A0A8H2X1B5"/>